<organism evidence="6 7">
    <name type="scientific">Natronococcus pandeyae</name>
    <dbReference type="NCBI Taxonomy" id="2055836"/>
    <lineage>
        <taxon>Archaea</taxon>
        <taxon>Methanobacteriati</taxon>
        <taxon>Methanobacteriota</taxon>
        <taxon>Stenosarchaea group</taxon>
        <taxon>Halobacteria</taxon>
        <taxon>Halobacteriales</taxon>
        <taxon>Natrialbaceae</taxon>
        <taxon>Natronococcus</taxon>
    </lineage>
</organism>
<accession>A0A8J8TRN7</accession>
<dbReference type="PROSITE" id="PS50893">
    <property type="entry name" value="ABC_TRANSPORTER_2"/>
    <property type="match status" value="1"/>
</dbReference>
<dbReference type="RefSeq" id="WP_148858450.1">
    <property type="nucleotide sequence ID" value="NZ_PHNJ01000006.1"/>
</dbReference>
<dbReference type="CDD" id="cd03230">
    <property type="entry name" value="ABC_DR_subfamily_A"/>
    <property type="match status" value="1"/>
</dbReference>
<dbReference type="InterPro" id="IPR003593">
    <property type="entry name" value="AAA+_ATPase"/>
</dbReference>
<gene>
    <name evidence="6" type="ORF">CV102_13115</name>
</gene>
<dbReference type="Pfam" id="PF00005">
    <property type="entry name" value="ABC_tran"/>
    <property type="match status" value="1"/>
</dbReference>
<keyword evidence="2" id="KW-0813">Transport</keyword>
<evidence type="ECO:0000256" key="3">
    <source>
        <dbReference type="ARBA" id="ARBA00022741"/>
    </source>
</evidence>
<feature type="domain" description="ABC transporter" evidence="5">
    <location>
        <begin position="4"/>
        <end position="230"/>
    </location>
</feature>
<dbReference type="PANTHER" id="PTHR43335:SF4">
    <property type="entry name" value="ABC TRANSPORTER, ATP-BINDING PROTEIN"/>
    <property type="match status" value="1"/>
</dbReference>
<dbReference type="SMART" id="SM00382">
    <property type="entry name" value="AAA"/>
    <property type="match status" value="1"/>
</dbReference>
<name>A0A8J8TRN7_9EURY</name>
<keyword evidence="7" id="KW-1185">Reference proteome</keyword>
<keyword evidence="4 6" id="KW-0067">ATP-binding</keyword>
<dbReference type="AlphaFoldDB" id="A0A8J8TRN7"/>
<comment type="similarity">
    <text evidence="1">Belongs to the ABC transporter superfamily.</text>
</comment>
<dbReference type="InterPro" id="IPR027417">
    <property type="entry name" value="P-loop_NTPase"/>
</dbReference>
<dbReference type="EMBL" id="PHNJ01000006">
    <property type="protein sequence ID" value="TYL38140.1"/>
    <property type="molecule type" value="Genomic_DNA"/>
</dbReference>
<dbReference type="InterPro" id="IPR017871">
    <property type="entry name" value="ABC_transporter-like_CS"/>
</dbReference>
<dbReference type="Proteomes" id="UP000766904">
    <property type="component" value="Unassembled WGS sequence"/>
</dbReference>
<evidence type="ECO:0000313" key="7">
    <source>
        <dbReference type="Proteomes" id="UP000766904"/>
    </source>
</evidence>
<protein>
    <submittedName>
        <fullName evidence="6">ABC transporter ATP-binding protein</fullName>
    </submittedName>
</protein>
<evidence type="ECO:0000256" key="1">
    <source>
        <dbReference type="ARBA" id="ARBA00005417"/>
    </source>
</evidence>
<keyword evidence="3" id="KW-0547">Nucleotide-binding</keyword>
<sequence>MPAIETSALTKRYGEDVLAVSDLDLTVESGEIFGFLGPNGAGKSTTINVLLDFVRPTSGTATVLGHDTRDEAERIRERIGVLPEGATVYERLTAREHLEWVIETKDAADTPDEILERVDLLEDADRKAGGYSKGMCQRLGLGMALVGDPDLLILDEPSSGLDPTGIQDMRELLREEAASGTTVFFSSHILSEVEAVCDRVGIMNEGELVALDTIESLRDASAGTATIDVELAAVPDSLDVGSIDGVQQVTVEENVVTATCADTSVKVDVVCHLDERATVTDVLSADTSLEQLFNRYTGESTETDESASQEVIA</sequence>
<proteinExistence type="inferred from homology"/>
<reference evidence="6" key="1">
    <citation type="submission" date="2017-11" db="EMBL/GenBank/DDBJ databases">
        <authorList>
            <person name="Kajale S.C."/>
            <person name="Sharma A."/>
        </authorList>
    </citation>
    <scope>NUCLEOTIDE SEQUENCE</scope>
    <source>
        <strain evidence="6">LS1_42</strain>
    </source>
</reference>
<dbReference type="InterPro" id="IPR003439">
    <property type="entry name" value="ABC_transporter-like_ATP-bd"/>
</dbReference>
<evidence type="ECO:0000256" key="4">
    <source>
        <dbReference type="ARBA" id="ARBA00022840"/>
    </source>
</evidence>
<dbReference type="GO" id="GO:0016887">
    <property type="term" value="F:ATP hydrolysis activity"/>
    <property type="evidence" value="ECO:0007669"/>
    <property type="project" value="InterPro"/>
</dbReference>
<dbReference type="PROSITE" id="PS00211">
    <property type="entry name" value="ABC_TRANSPORTER_1"/>
    <property type="match status" value="1"/>
</dbReference>
<dbReference type="OrthoDB" id="87732at2157"/>
<dbReference type="Gene3D" id="3.40.50.300">
    <property type="entry name" value="P-loop containing nucleotide triphosphate hydrolases"/>
    <property type="match status" value="1"/>
</dbReference>
<evidence type="ECO:0000259" key="5">
    <source>
        <dbReference type="PROSITE" id="PS50893"/>
    </source>
</evidence>
<comment type="caution">
    <text evidence="6">The sequence shown here is derived from an EMBL/GenBank/DDBJ whole genome shotgun (WGS) entry which is preliminary data.</text>
</comment>
<evidence type="ECO:0000313" key="6">
    <source>
        <dbReference type="EMBL" id="TYL38140.1"/>
    </source>
</evidence>
<dbReference type="PANTHER" id="PTHR43335">
    <property type="entry name" value="ABC TRANSPORTER, ATP-BINDING PROTEIN"/>
    <property type="match status" value="1"/>
</dbReference>
<dbReference type="GO" id="GO:0005524">
    <property type="term" value="F:ATP binding"/>
    <property type="evidence" value="ECO:0007669"/>
    <property type="project" value="UniProtKB-KW"/>
</dbReference>
<evidence type="ECO:0000256" key="2">
    <source>
        <dbReference type="ARBA" id="ARBA00022448"/>
    </source>
</evidence>
<dbReference type="SUPFAM" id="SSF52540">
    <property type="entry name" value="P-loop containing nucleoside triphosphate hydrolases"/>
    <property type="match status" value="1"/>
</dbReference>